<protein>
    <recommendedName>
        <fullName evidence="1">Reverse transcriptase domain-containing protein</fullName>
    </recommendedName>
</protein>
<proteinExistence type="predicted"/>
<accession>A0A6J8EXU4</accession>
<dbReference type="AlphaFoldDB" id="A0A6J8EXU4"/>
<dbReference type="PROSITE" id="PS50878">
    <property type="entry name" value="RT_POL"/>
    <property type="match status" value="1"/>
</dbReference>
<organism evidence="2 3">
    <name type="scientific">Mytilus coruscus</name>
    <name type="common">Sea mussel</name>
    <dbReference type="NCBI Taxonomy" id="42192"/>
    <lineage>
        <taxon>Eukaryota</taxon>
        <taxon>Metazoa</taxon>
        <taxon>Spiralia</taxon>
        <taxon>Lophotrochozoa</taxon>
        <taxon>Mollusca</taxon>
        <taxon>Bivalvia</taxon>
        <taxon>Autobranchia</taxon>
        <taxon>Pteriomorphia</taxon>
        <taxon>Mytilida</taxon>
        <taxon>Mytiloidea</taxon>
        <taxon>Mytilidae</taxon>
        <taxon>Mytilinae</taxon>
        <taxon>Mytilus</taxon>
    </lineage>
</organism>
<dbReference type="EMBL" id="CACVKT020010040">
    <property type="protein sequence ID" value="CAC5424486.1"/>
    <property type="molecule type" value="Genomic_DNA"/>
</dbReference>
<keyword evidence="3" id="KW-1185">Reference proteome</keyword>
<feature type="domain" description="Reverse transcriptase" evidence="1">
    <location>
        <begin position="1"/>
        <end position="99"/>
    </location>
</feature>
<name>A0A6J8EXU4_MYTCO</name>
<evidence type="ECO:0000313" key="2">
    <source>
        <dbReference type="EMBL" id="CAC5424486.1"/>
    </source>
</evidence>
<dbReference type="OrthoDB" id="6244150at2759"/>
<reference evidence="2 3" key="1">
    <citation type="submission" date="2020-06" db="EMBL/GenBank/DDBJ databases">
        <authorList>
            <person name="Li R."/>
            <person name="Bekaert M."/>
        </authorList>
    </citation>
    <scope>NUCLEOTIDE SEQUENCE [LARGE SCALE GENOMIC DNA]</scope>
    <source>
        <strain evidence="3">wild</strain>
    </source>
</reference>
<dbReference type="Proteomes" id="UP000507470">
    <property type="component" value="Unassembled WGS sequence"/>
</dbReference>
<dbReference type="InterPro" id="IPR000477">
    <property type="entry name" value="RT_dom"/>
</dbReference>
<evidence type="ECO:0000313" key="3">
    <source>
        <dbReference type="Proteomes" id="UP000507470"/>
    </source>
</evidence>
<sequence>MSAILYVLASEPLGQALLKNNNIHGIKIPFSVKESKYFAHADDTTLTVADKNSVTEAFKIFDLYSQTSGAQINREKSEILCLGSAKISEKELEQFGIKLYENVTKLLGIYIGNDKQLYAGITQIKHIGYEVIPGFLSQIALREILQEKFPKISTSNVENAYKKIKQSIPDD</sequence>
<gene>
    <name evidence="2" type="ORF">MCOR_56386</name>
</gene>
<evidence type="ECO:0000259" key="1">
    <source>
        <dbReference type="PROSITE" id="PS50878"/>
    </source>
</evidence>